<evidence type="ECO:0000256" key="1">
    <source>
        <dbReference type="SAM" id="MobiDB-lite"/>
    </source>
</evidence>
<proteinExistence type="predicted"/>
<dbReference type="EMBL" id="KZ110595">
    <property type="protein sequence ID" value="OSX63575.1"/>
    <property type="molecule type" value="Genomic_DNA"/>
</dbReference>
<dbReference type="STRING" id="670580.A0A1X6N4P2"/>
<reference evidence="3 4" key="1">
    <citation type="submission" date="2017-04" db="EMBL/GenBank/DDBJ databases">
        <title>Genome Sequence of the Model Brown-Rot Fungus Postia placenta SB12.</title>
        <authorList>
            <consortium name="DOE Joint Genome Institute"/>
            <person name="Gaskell J."/>
            <person name="Kersten P."/>
            <person name="Larrondo L.F."/>
            <person name="Canessa P."/>
            <person name="Martinez D."/>
            <person name="Hibbett D."/>
            <person name="Schmoll M."/>
            <person name="Kubicek C.P."/>
            <person name="Martinez A.T."/>
            <person name="Yadav J."/>
            <person name="Master E."/>
            <person name="Magnuson J.K."/>
            <person name="James T."/>
            <person name="Yaver D."/>
            <person name="Berka R."/>
            <person name="Labutti K."/>
            <person name="Lipzen A."/>
            <person name="Aerts A."/>
            <person name="Barry K."/>
            <person name="Henrissat B."/>
            <person name="Blanchette R."/>
            <person name="Grigoriev I."/>
            <person name="Cullen D."/>
        </authorList>
    </citation>
    <scope>NUCLEOTIDE SEQUENCE [LARGE SCALE GENOMIC DNA]</scope>
    <source>
        <strain evidence="3 4">MAD-698-R-SB12</strain>
    </source>
</reference>
<feature type="transmembrane region" description="Helical" evidence="2">
    <location>
        <begin position="101"/>
        <end position="125"/>
    </location>
</feature>
<feature type="region of interest" description="Disordered" evidence="1">
    <location>
        <begin position="217"/>
        <end position="237"/>
    </location>
</feature>
<organism evidence="3 4">
    <name type="scientific">Postia placenta MAD-698-R-SB12</name>
    <dbReference type="NCBI Taxonomy" id="670580"/>
    <lineage>
        <taxon>Eukaryota</taxon>
        <taxon>Fungi</taxon>
        <taxon>Dikarya</taxon>
        <taxon>Basidiomycota</taxon>
        <taxon>Agaricomycotina</taxon>
        <taxon>Agaricomycetes</taxon>
        <taxon>Polyporales</taxon>
        <taxon>Adustoporiaceae</taxon>
        <taxon>Rhodonia</taxon>
    </lineage>
</organism>
<protein>
    <submittedName>
        <fullName evidence="3">Uncharacterized protein</fullName>
    </submittedName>
</protein>
<evidence type="ECO:0000256" key="2">
    <source>
        <dbReference type="SAM" id="Phobius"/>
    </source>
</evidence>
<accession>A0A1X6N4P2</accession>
<keyword evidence="2" id="KW-0812">Transmembrane</keyword>
<feature type="transmembrane region" description="Helical" evidence="2">
    <location>
        <begin position="146"/>
        <end position="171"/>
    </location>
</feature>
<dbReference type="OrthoDB" id="3267806at2759"/>
<feature type="compositionally biased region" description="Polar residues" evidence="1">
    <location>
        <begin position="228"/>
        <end position="237"/>
    </location>
</feature>
<dbReference type="Proteomes" id="UP000194127">
    <property type="component" value="Unassembled WGS sequence"/>
</dbReference>
<gene>
    <name evidence="3" type="ORF">POSPLADRAFT_1055621</name>
</gene>
<dbReference type="AlphaFoldDB" id="A0A1X6N4P2"/>
<dbReference type="RefSeq" id="XP_024340369.1">
    <property type="nucleotide sequence ID" value="XM_024480663.1"/>
</dbReference>
<dbReference type="GeneID" id="36325613"/>
<evidence type="ECO:0000313" key="4">
    <source>
        <dbReference type="Proteomes" id="UP000194127"/>
    </source>
</evidence>
<feature type="transmembrane region" description="Helical" evidence="2">
    <location>
        <begin position="63"/>
        <end position="89"/>
    </location>
</feature>
<sequence>MSMTQASFISNRDYPNGPSAYEVDMYWIPIDEIGVFAWTIGNWLMDALLVWRCKVIFSGVSKVPMCVVMAIACGLMLASIGLSILYLWMTWRSSSFNTVQYTLPYFATTLSLNFIVTLIIVFRLLHCHRIFARTLGAGHGLPYAKLAAILAESAMIYAAISVIFLTTLALHHPLSDFVAQCMAPTVASLLIIFQAKSVPKKDDEHVSHLLSPTSARLLRSSDVPGSEAPSSVTKPRM</sequence>
<evidence type="ECO:0000313" key="3">
    <source>
        <dbReference type="EMBL" id="OSX63575.1"/>
    </source>
</evidence>
<keyword evidence="4" id="KW-1185">Reference proteome</keyword>
<name>A0A1X6N4P2_9APHY</name>
<keyword evidence="2" id="KW-1133">Transmembrane helix</keyword>
<feature type="transmembrane region" description="Helical" evidence="2">
    <location>
        <begin position="33"/>
        <end position="51"/>
    </location>
</feature>
<keyword evidence="2" id="KW-0472">Membrane</keyword>